<reference evidence="7 8" key="1">
    <citation type="submission" date="2020-11" db="EMBL/GenBank/DDBJ databases">
        <title>The genome sequence of Novosphingobium sp. 1Y9A.</title>
        <authorList>
            <person name="Liu Y."/>
        </authorList>
    </citation>
    <scope>NUCLEOTIDE SEQUENCE [LARGE SCALE GENOMIC DNA]</scope>
    <source>
        <strain evidence="7 8">1Y9A</strain>
    </source>
</reference>
<keyword evidence="8" id="KW-1185">Reference proteome</keyword>
<dbReference type="SUPFAM" id="SSF63829">
    <property type="entry name" value="Calcium-dependent phosphotriesterase"/>
    <property type="match status" value="1"/>
</dbReference>
<evidence type="ECO:0000256" key="5">
    <source>
        <dbReference type="SAM" id="SignalP"/>
    </source>
</evidence>
<dbReference type="Gene3D" id="1.20.5.1930">
    <property type="match status" value="1"/>
</dbReference>
<evidence type="ECO:0000259" key="6">
    <source>
        <dbReference type="PROSITE" id="PS50109"/>
    </source>
</evidence>
<dbReference type="InterPro" id="IPR050482">
    <property type="entry name" value="Sensor_HK_TwoCompSys"/>
</dbReference>
<dbReference type="Pfam" id="PF07730">
    <property type="entry name" value="HisKA_3"/>
    <property type="match status" value="1"/>
</dbReference>
<dbReference type="Gene3D" id="3.30.565.10">
    <property type="entry name" value="Histidine kinase-like ATPase, C-terminal domain"/>
    <property type="match status" value="1"/>
</dbReference>
<evidence type="ECO:0000313" key="8">
    <source>
        <dbReference type="Proteomes" id="UP000600799"/>
    </source>
</evidence>
<dbReference type="InterPro" id="IPR013783">
    <property type="entry name" value="Ig-like_fold"/>
</dbReference>
<dbReference type="Pfam" id="PF07494">
    <property type="entry name" value="Reg_prop"/>
    <property type="match status" value="1"/>
</dbReference>
<feature type="domain" description="Histidine kinase" evidence="6">
    <location>
        <begin position="898"/>
        <end position="987"/>
    </location>
</feature>
<name>A0ABS0HIN7_9SPHN</name>
<dbReference type="Pfam" id="PF02518">
    <property type="entry name" value="HATPase_c"/>
    <property type="match status" value="1"/>
</dbReference>
<evidence type="ECO:0000256" key="1">
    <source>
        <dbReference type="ARBA" id="ARBA00022679"/>
    </source>
</evidence>
<keyword evidence="3" id="KW-0902">Two-component regulatory system</keyword>
<dbReference type="InterPro" id="IPR036890">
    <property type="entry name" value="HATPase_C_sf"/>
</dbReference>
<evidence type="ECO:0000256" key="4">
    <source>
        <dbReference type="SAM" id="Phobius"/>
    </source>
</evidence>
<evidence type="ECO:0000256" key="3">
    <source>
        <dbReference type="ARBA" id="ARBA00023012"/>
    </source>
</evidence>
<dbReference type="EMBL" id="JADQDC010000009">
    <property type="protein sequence ID" value="MBF9152118.1"/>
    <property type="molecule type" value="Genomic_DNA"/>
</dbReference>
<dbReference type="RefSeq" id="WP_196276428.1">
    <property type="nucleotide sequence ID" value="NZ_JADQDC010000009.1"/>
</dbReference>
<proteinExistence type="predicted"/>
<feature type="chain" id="PRO_5047367190" description="Histidine kinase domain-containing protein" evidence="5">
    <location>
        <begin position="27"/>
        <end position="996"/>
    </location>
</feature>
<dbReference type="InterPro" id="IPR003594">
    <property type="entry name" value="HATPase_dom"/>
</dbReference>
<organism evidence="7 8">
    <name type="scientific">Novosphingobium jiangmenense</name>
    <dbReference type="NCBI Taxonomy" id="2791981"/>
    <lineage>
        <taxon>Bacteria</taxon>
        <taxon>Pseudomonadati</taxon>
        <taxon>Pseudomonadota</taxon>
        <taxon>Alphaproteobacteria</taxon>
        <taxon>Sphingomonadales</taxon>
        <taxon>Sphingomonadaceae</taxon>
        <taxon>Novosphingobium</taxon>
    </lineage>
</organism>
<dbReference type="PANTHER" id="PTHR24421:SF62">
    <property type="entry name" value="SENSORY TRANSDUCTION HISTIDINE KINASE"/>
    <property type="match status" value="1"/>
</dbReference>
<dbReference type="SUPFAM" id="SSF55874">
    <property type="entry name" value="ATPase domain of HSP90 chaperone/DNA topoisomerase II/histidine kinase"/>
    <property type="match status" value="1"/>
</dbReference>
<dbReference type="InterPro" id="IPR015943">
    <property type="entry name" value="WD40/YVTN_repeat-like_dom_sf"/>
</dbReference>
<keyword evidence="5" id="KW-0732">Signal</keyword>
<dbReference type="Proteomes" id="UP000600799">
    <property type="component" value="Unassembled WGS sequence"/>
</dbReference>
<dbReference type="InterPro" id="IPR005467">
    <property type="entry name" value="His_kinase_dom"/>
</dbReference>
<protein>
    <recommendedName>
        <fullName evidence="6">Histidine kinase domain-containing protein</fullName>
    </recommendedName>
</protein>
<dbReference type="Gene3D" id="2.60.40.10">
    <property type="entry name" value="Immunoglobulins"/>
    <property type="match status" value="1"/>
</dbReference>
<dbReference type="SMART" id="SM00387">
    <property type="entry name" value="HATPase_c"/>
    <property type="match status" value="1"/>
</dbReference>
<accession>A0ABS0HIN7</accession>
<keyword evidence="2" id="KW-0418">Kinase</keyword>
<comment type="caution">
    <text evidence="7">The sequence shown here is derived from an EMBL/GenBank/DDBJ whole genome shotgun (WGS) entry which is preliminary data.</text>
</comment>
<keyword evidence="4" id="KW-1133">Transmembrane helix</keyword>
<dbReference type="Pfam" id="PF07495">
    <property type="entry name" value="Y_Y_Y"/>
    <property type="match status" value="1"/>
</dbReference>
<dbReference type="InterPro" id="IPR011123">
    <property type="entry name" value="Y_Y_Y"/>
</dbReference>
<feature type="transmembrane region" description="Helical" evidence="4">
    <location>
        <begin position="749"/>
        <end position="769"/>
    </location>
</feature>
<dbReference type="CDD" id="cd16917">
    <property type="entry name" value="HATPase_UhpB-NarQ-NarX-like"/>
    <property type="match status" value="1"/>
</dbReference>
<feature type="signal peptide" evidence="5">
    <location>
        <begin position="1"/>
        <end position="26"/>
    </location>
</feature>
<evidence type="ECO:0000256" key="2">
    <source>
        <dbReference type="ARBA" id="ARBA00022777"/>
    </source>
</evidence>
<dbReference type="Gene3D" id="2.130.10.10">
    <property type="entry name" value="YVTN repeat-like/Quinoprotein amine dehydrogenase"/>
    <property type="match status" value="2"/>
</dbReference>
<dbReference type="PANTHER" id="PTHR24421">
    <property type="entry name" value="NITRATE/NITRITE SENSOR PROTEIN NARX-RELATED"/>
    <property type="match status" value="1"/>
</dbReference>
<keyword evidence="4" id="KW-0812">Transmembrane</keyword>
<dbReference type="InterPro" id="IPR011110">
    <property type="entry name" value="Reg_prop"/>
</dbReference>
<keyword evidence="1" id="KW-0808">Transferase</keyword>
<evidence type="ECO:0000313" key="7">
    <source>
        <dbReference type="EMBL" id="MBF9152118.1"/>
    </source>
</evidence>
<dbReference type="PROSITE" id="PS50109">
    <property type="entry name" value="HIS_KIN"/>
    <property type="match status" value="1"/>
</dbReference>
<gene>
    <name evidence="7" type="ORF">I2488_13990</name>
</gene>
<dbReference type="InterPro" id="IPR011712">
    <property type="entry name" value="Sig_transdc_His_kin_sub3_dim/P"/>
</dbReference>
<keyword evidence="4" id="KW-0472">Membrane</keyword>
<sequence length="996" mass="107656">MSFDPAPRAIARLIAIALAIATPGSAQPAASPEADAQVALHGFKMRHWSIEEGAPSRINAFAQTRDGFLWIGGVDGLVRFDGLTFERIGPPSTSPDRIVVARLLVSRDGTLWIGLARKKGMLLWRNGRLEDARMPNPSREVNDIAQGPDGSIWVTRGGRAALSLARYANGRWTEFDATSGLPPEPAWNPLFAHDGTLWLTTESGVYRRRPGASRFESTGITTVPRATLAQSADGTIWLTEKDRTRPIAKGTTLLPPQPGFPTPFAIRTLFDRQGDFWGVTWNDGAFHAQNLQPRGASTVQRFGTANGLLSKPLRALFEDREGNIWIGGEMGLNMLRRVPVAPVAGIPADAATNHMLAVDRDGAVYIADDHTLFRALPHQEPARLAQSATQLEAICAAKGGGVWIIQRGNASLIRDSGIAERVALPASFAANSCAQDGEGRLWLPALQKGLWLVERGRAQIFPGTQGASALPGNVVALADGRAAIHFRAKAPGSATLPFVALSDGASAAEAIEGLLPLGETLLTSNSAGLSSPLSGSPLRLPADRYPWAGSLNGMTQTADGETWAIGDMGLVRLRSADLRHALAHPRAAIPYRIFDFRDGLSSFVQKSSGLQIVTGGDGRIWFATRGNVSSIDPALLARNTSPPDVIVRGIRTGPGMPLPSGVQLPSGTTHVEIDYTATSLAVPERVRFRYRLDGAQSAWTETTARTVSFNGLGPGAYRFELLAANEEGVWSNVPAAAEFTIARAFHQTWWFRIAAALATAGLLYGIYALRLRQVAARIRSRMIARTDERERIARELHDTMIQGVQGLILRFQAVADRFADDPETQAVLVPALERAEEMLVEGRERVTGLRQNHRRDFLKELAKIVSGEIYPQELLAPLAIQRTPRPITPALIDDVLAVLAEALNNASCHSRASRIEVGIRYGRSEFSAYVRDNGIGISSEMLEKGSPRGHFGVIGMRERMVSIGGRLRVESAEGFGTAVILSLPAKLAYATRRKRA</sequence>